<dbReference type="PANTHER" id="PTHR28152">
    <property type="entry name" value="HYDROXYACYL-THIOESTER DEHYDRATASE TYPE 2, MITOCHONDRIAL"/>
    <property type="match status" value="1"/>
</dbReference>
<reference evidence="2" key="1">
    <citation type="journal article" date="2013" name="BMC Microbiol.">
        <title>Taxonomy and evolution of bacteriochlorophyll a-containing members of the OM60/NOR5 clade of marine gammaproteobacteria: description of Luminiphilus syltensis gen. nov., sp. nov., reclassification of Haliea rubra as Pseudohaliea rubra gen. nov., comb. nov., and emendation of Chromatocurvus halotolerans.</title>
        <authorList>
            <person name="Spring S."/>
            <person name="Riedel T."/>
            <person name="Sproer C."/>
            <person name="Yan S."/>
            <person name="Harder J."/>
            <person name="Fuchs B.M."/>
        </authorList>
    </citation>
    <scope>NUCLEOTIDE SEQUENCE [LARGE SCALE GENOMIC DNA]</scope>
    <source>
        <strain evidence="2">NOR51-B</strain>
    </source>
</reference>
<dbReference type="STRING" id="565045.NOR51B_415"/>
<sequence>MSDLQVAGNPLTVGTAIPGFSRTSDIIQQFLYNAVLYNAHRIHFDTPYATEVEGYPGLVVAGPLLGDWLHQCVELWLGDEGRLVRIQYSNRGAAYTGDQLHVGGEVTAVDPDHATATLTLWVKNDAGDTLVPAEVDIVLGERR</sequence>
<proteinExistence type="predicted"/>
<protein>
    <recommendedName>
        <fullName evidence="3">MaoC like domain protein</fullName>
    </recommendedName>
</protein>
<dbReference type="RefSeq" id="WP_009019226.1">
    <property type="nucleotide sequence ID" value="NZ_DS999411.1"/>
</dbReference>
<dbReference type="OrthoDB" id="7183822at2"/>
<evidence type="ECO:0008006" key="3">
    <source>
        <dbReference type="Google" id="ProtNLM"/>
    </source>
</evidence>
<dbReference type="Proteomes" id="UP000004699">
    <property type="component" value="Unassembled WGS sequence"/>
</dbReference>
<dbReference type="HOGENOM" id="CLU_094876_4_0_6"/>
<dbReference type="GO" id="GO:0019171">
    <property type="term" value="F:(3R)-hydroxyacyl-[acyl-carrier-protein] dehydratase activity"/>
    <property type="evidence" value="ECO:0007669"/>
    <property type="project" value="TreeGrafter"/>
</dbReference>
<dbReference type="InterPro" id="IPR052741">
    <property type="entry name" value="Mitochondrial_HTD2"/>
</dbReference>
<accession>B8KQG9</accession>
<organism evidence="1 2">
    <name type="scientific">Luminiphilus syltensis NOR5-1B</name>
    <dbReference type="NCBI Taxonomy" id="565045"/>
    <lineage>
        <taxon>Bacteria</taxon>
        <taxon>Pseudomonadati</taxon>
        <taxon>Pseudomonadota</taxon>
        <taxon>Gammaproteobacteria</taxon>
        <taxon>Cellvibrionales</taxon>
        <taxon>Halieaceae</taxon>
        <taxon>Luminiphilus</taxon>
    </lineage>
</organism>
<evidence type="ECO:0000313" key="1">
    <source>
        <dbReference type="EMBL" id="EED34478.1"/>
    </source>
</evidence>
<dbReference type="Gene3D" id="3.10.129.10">
    <property type="entry name" value="Hotdog Thioesterase"/>
    <property type="match status" value="1"/>
</dbReference>
<dbReference type="eggNOG" id="COG3777">
    <property type="taxonomic scope" value="Bacteria"/>
</dbReference>
<evidence type="ECO:0000313" key="2">
    <source>
        <dbReference type="Proteomes" id="UP000004699"/>
    </source>
</evidence>
<dbReference type="SUPFAM" id="SSF54637">
    <property type="entry name" value="Thioesterase/thiol ester dehydrase-isomerase"/>
    <property type="match status" value="1"/>
</dbReference>
<dbReference type="AlphaFoldDB" id="B8KQG9"/>
<dbReference type="InterPro" id="IPR029069">
    <property type="entry name" value="HotDog_dom_sf"/>
</dbReference>
<dbReference type="EMBL" id="DS999411">
    <property type="protein sequence ID" value="EED34478.1"/>
    <property type="molecule type" value="Genomic_DNA"/>
</dbReference>
<name>B8KQG9_9GAMM</name>
<gene>
    <name evidence="1" type="ORF">NOR51B_415</name>
</gene>
<keyword evidence="2" id="KW-1185">Reference proteome</keyword>
<dbReference type="PANTHER" id="PTHR28152:SF1">
    <property type="entry name" value="HYDROXYACYL-THIOESTER DEHYDRATASE TYPE 2, MITOCHONDRIAL"/>
    <property type="match status" value="1"/>
</dbReference>